<keyword evidence="1" id="KW-1133">Transmembrane helix</keyword>
<protein>
    <submittedName>
        <fullName evidence="3 4">Uncharacterized protein LOC111088006</fullName>
    </submittedName>
</protein>
<keyword evidence="2" id="KW-1185">Reference proteome</keyword>
<feature type="transmembrane region" description="Helical" evidence="1">
    <location>
        <begin position="12"/>
        <end position="34"/>
    </location>
</feature>
<gene>
    <name evidence="3 4" type="primary">LOC111088006</name>
</gene>
<evidence type="ECO:0000313" key="4">
    <source>
        <dbReference type="RefSeq" id="XP_022252411.1"/>
    </source>
</evidence>
<name>A0ABM1T954_LIMPO</name>
<feature type="transmembrane region" description="Helical" evidence="1">
    <location>
        <begin position="144"/>
        <end position="165"/>
    </location>
</feature>
<feature type="transmembrane region" description="Helical" evidence="1">
    <location>
        <begin position="46"/>
        <end position="79"/>
    </location>
</feature>
<evidence type="ECO:0000313" key="2">
    <source>
        <dbReference type="Proteomes" id="UP000694941"/>
    </source>
</evidence>
<dbReference type="Proteomes" id="UP000694941">
    <property type="component" value="Unplaced"/>
</dbReference>
<accession>A0ABM1T954</accession>
<keyword evidence="1" id="KW-0812">Transmembrane</keyword>
<dbReference type="GeneID" id="111088006"/>
<dbReference type="RefSeq" id="XP_022252411.1">
    <property type="nucleotide sequence ID" value="XM_022396703.1"/>
</dbReference>
<reference evidence="3 4" key="1">
    <citation type="submission" date="2025-05" db="UniProtKB">
        <authorList>
            <consortium name="RefSeq"/>
        </authorList>
    </citation>
    <scope>IDENTIFICATION</scope>
    <source>
        <tissue evidence="3 4">Muscle</tissue>
    </source>
</reference>
<dbReference type="RefSeq" id="XP_022252410.1">
    <property type="nucleotide sequence ID" value="XM_022396702.1"/>
</dbReference>
<sequence>MLCFTLSLEISTIFACILTAIQGLVSSSLGIRILNDIISFEQNLAFLFIDFITPLTAALIKVAVVINYVWMVSAVFLFIGNKFGKPTLFQFWMILTTIVVLGGIAAYCFYIYQFVVILKSTECVGSFDVRKGLLKIFTDRILKLLQVFFSPFLLLSTIINIVLINKVSNRHLEVKLRPTNTTVAPIPANRNASTETRILVLPAQIQ</sequence>
<organism evidence="2 3">
    <name type="scientific">Limulus polyphemus</name>
    <name type="common">Atlantic horseshoe crab</name>
    <dbReference type="NCBI Taxonomy" id="6850"/>
    <lineage>
        <taxon>Eukaryota</taxon>
        <taxon>Metazoa</taxon>
        <taxon>Ecdysozoa</taxon>
        <taxon>Arthropoda</taxon>
        <taxon>Chelicerata</taxon>
        <taxon>Merostomata</taxon>
        <taxon>Xiphosura</taxon>
        <taxon>Limulidae</taxon>
        <taxon>Limulus</taxon>
    </lineage>
</organism>
<evidence type="ECO:0000256" key="1">
    <source>
        <dbReference type="SAM" id="Phobius"/>
    </source>
</evidence>
<proteinExistence type="predicted"/>
<keyword evidence="1" id="KW-0472">Membrane</keyword>
<feature type="transmembrane region" description="Helical" evidence="1">
    <location>
        <begin position="91"/>
        <end position="112"/>
    </location>
</feature>
<evidence type="ECO:0000313" key="3">
    <source>
        <dbReference type="RefSeq" id="XP_022252410.1"/>
    </source>
</evidence>